<dbReference type="PIRSF" id="PIRSF038471">
    <property type="entry name" value="MreC"/>
    <property type="match status" value="1"/>
</dbReference>
<feature type="coiled-coil region" evidence="6">
    <location>
        <begin position="63"/>
        <end position="107"/>
    </location>
</feature>
<reference evidence="9" key="1">
    <citation type="journal article" date="2014" name="Gene">
        <title>Genome-guided analysis of transformation efficiency and carbon dioxide assimilation by Moorella thermoacetica Y72.</title>
        <authorList>
            <person name="Tsukahara K."/>
            <person name="Kita A."/>
            <person name="Nakashimada Y."/>
            <person name="Hoshino T."/>
            <person name="Murakami K."/>
        </authorList>
    </citation>
    <scope>NUCLEOTIDE SEQUENCE [LARGE SCALE GENOMIC DNA]</scope>
    <source>
        <strain evidence="9">Y72</strain>
    </source>
</reference>
<dbReference type="RefSeq" id="WP_025773959.1">
    <property type="nucleotide sequence ID" value="NZ_DF238840.1"/>
</dbReference>
<dbReference type="NCBIfam" id="TIGR00219">
    <property type="entry name" value="mreC"/>
    <property type="match status" value="1"/>
</dbReference>
<proteinExistence type="inferred from homology"/>
<dbReference type="Gene3D" id="2.40.10.350">
    <property type="entry name" value="Rod shape-determining protein MreC, domain 2"/>
    <property type="match status" value="1"/>
</dbReference>
<dbReference type="Pfam" id="PF04085">
    <property type="entry name" value="MreC"/>
    <property type="match status" value="1"/>
</dbReference>
<dbReference type="InterPro" id="IPR042177">
    <property type="entry name" value="Cell/Rod_1"/>
</dbReference>
<accession>A0A0S6UAW0</accession>
<evidence type="ECO:0000256" key="5">
    <source>
        <dbReference type="PIRNR" id="PIRNR038471"/>
    </source>
</evidence>
<feature type="domain" description="Rod shape-determining protein MreC beta-barrel core" evidence="8">
    <location>
        <begin position="125"/>
        <end position="272"/>
    </location>
</feature>
<evidence type="ECO:0000256" key="3">
    <source>
        <dbReference type="ARBA" id="ARBA00022960"/>
    </source>
</evidence>
<protein>
    <recommendedName>
        <fullName evidence="2 5">Cell shape-determining protein MreC</fullName>
    </recommendedName>
    <alternativeName>
        <fullName evidence="4 5">Cell shape protein MreC</fullName>
    </alternativeName>
</protein>
<evidence type="ECO:0000259" key="8">
    <source>
        <dbReference type="Pfam" id="PF04085"/>
    </source>
</evidence>
<gene>
    <name evidence="9" type="ORF">MTY_1602</name>
</gene>
<dbReference type="GO" id="GO:0005886">
    <property type="term" value="C:plasma membrane"/>
    <property type="evidence" value="ECO:0007669"/>
    <property type="project" value="TreeGrafter"/>
</dbReference>
<dbReference type="InterPro" id="IPR007221">
    <property type="entry name" value="MreC"/>
</dbReference>
<feature type="compositionally biased region" description="Gly residues" evidence="7">
    <location>
        <begin position="287"/>
        <end position="296"/>
    </location>
</feature>
<dbReference type="InterPro" id="IPR055342">
    <property type="entry name" value="MreC_beta-barrel_core"/>
</dbReference>
<feature type="region of interest" description="Disordered" evidence="7">
    <location>
        <begin position="283"/>
        <end position="304"/>
    </location>
</feature>
<dbReference type="PANTHER" id="PTHR34138">
    <property type="entry name" value="CELL SHAPE-DETERMINING PROTEIN MREC"/>
    <property type="match status" value="1"/>
</dbReference>
<evidence type="ECO:0000313" key="9">
    <source>
        <dbReference type="EMBL" id="GAF26263.1"/>
    </source>
</evidence>
<evidence type="ECO:0000256" key="7">
    <source>
        <dbReference type="SAM" id="MobiDB-lite"/>
    </source>
</evidence>
<dbReference type="InterPro" id="IPR042175">
    <property type="entry name" value="Cell/Rod_MreC_2"/>
</dbReference>
<dbReference type="EMBL" id="DF238840">
    <property type="protein sequence ID" value="GAF26263.1"/>
    <property type="molecule type" value="Genomic_DNA"/>
</dbReference>
<dbReference type="Gene3D" id="2.40.10.340">
    <property type="entry name" value="Rod shape-determining protein MreC, domain 1"/>
    <property type="match status" value="1"/>
</dbReference>
<evidence type="ECO:0000256" key="4">
    <source>
        <dbReference type="ARBA" id="ARBA00032089"/>
    </source>
</evidence>
<comment type="similarity">
    <text evidence="1 5">Belongs to the MreC family.</text>
</comment>
<sequence>MSRRWRKLVAPLILVLAAAGLVVVMRWSAPERSHLTILEGSLRDVLAPAERGITLVVSKGTGLLAAIKDYGRLQAENQALKQQVADLKAATVQMEEYRQENSRLRALLNYKTTYQQAFDFVVAPVIARNPNNWYHTLILGLGSRDGLQKDQVVVTSQGVVGRIIAVTPRTAEVLLILDREGAIGGMIQANRTPGIVEGSPDYRGYLQMVHVPRDAQIMPNQVVITSGLGGVFPRGLLLGTVIKTLPEPDGLTQRAIIAPAVDFDRLEEVLVITRIKGGINDAVSGVTGSGAGGTGPGSNPATGP</sequence>
<keyword evidence="3 5" id="KW-0133">Cell shape</keyword>
<dbReference type="PANTHER" id="PTHR34138:SF1">
    <property type="entry name" value="CELL SHAPE-DETERMINING PROTEIN MREC"/>
    <property type="match status" value="1"/>
</dbReference>
<evidence type="ECO:0000256" key="6">
    <source>
        <dbReference type="SAM" id="Coils"/>
    </source>
</evidence>
<name>A0A0S6UAW0_NEOTH</name>
<keyword evidence="6" id="KW-0175">Coiled coil</keyword>
<evidence type="ECO:0000256" key="1">
    <source>
        <dbReference type="ARBA" id="ARBA00009369"/>
    </source>
</evidence>
<evidence type="ECO:0000256" key="2">
    <source>
        <dbReference type="ARBA" id="ARBA00013855"/>
    </source>
</evidence>
<dbReference type="Proteomes" id="UP000063718">
    <property type="component" value="Unassembled WGS sequence"/>
</dbReference>
<dbReference type="AlphaFoldDB" id="A0A0S6UAW0"/>
<comment type="function">
    <text evidence="5">Involved in formation and maintenance of cell shape.</text>
</comment>
<organism evidence="9">
    <name type="scientific">Moorella thermoacetica Y72</name>
    <dbReference type="NCBI Taxonomy" id="1325331"/>
    <lineage>
        <taxon>Bacteria</taxon>
        <taxon>Bacillati</taxon>
        <taxon>Bacillota</taxon>
        <taxon>Clostridia</taxon>
        <taxon>Neomoorellales</taxon>
        <taxon>Neomoorellaceae</taxon>
        <taxon>Neomoorella</taxon>
    </lineage>
</organism>
<dbReference type="GO" id="GO:0008360">
    <property type="term" value="P:regulation of cell shape"/>
    <property type="evidence" value="ECO:0007669"/>
    <property type="project" value="UniProtKB-KW"/>
</dbReference>